<organism evidence="2 3">
    <name type="scientific">Raphidocelis subcapitata</name>
    <dbReference type="NCBI Taxonomy" id="307507"/>
    <lineage>
        <taxon>Eukaryota</taxon>
        <taxon>Viridiplantae</taxon>
        <taxon>Chlorophyta</taxon>
        <taxon>core chlorophytes</taxon>
        <taxon>Chlorophyceae</taxon>
        <taxon>CS clade</taxon>
        <taxon>Sphaeropleales</taxon>
        <taxon>Selenastraceae</taxon>
        <taxon>Raphidocelis</taxon>
    </lineage>
</organism>
<name>A0A2V0PLU7_9CHLO</name>
<sequence>MGRSGVKPAVRLMTVVLSNGATLRMPSAAGRTKPYIATQDLFQHNVWTVKAKGAEAAAAGRVRQVDFSDFYKRFGLGDDDAGDAPGGGGGGGGAAQKR</sequence>
<protein>
    <submittedName>
        <fullName evidence="2">Uncharacterized protein</fullName>
    </submittedName>
</protein>
<comment type="caution">
    <text evidence="2">The sequence shown here is derived from an EMBL/GenBank/DDBJ whole genome shotgun (WGS) entry which is preliminary data.</text>
</comment>
<reference evidence="2 3" key="1">
    <citation type="journal article" date="2018" name="Sci. Rep.">
        <title>Raphidocelis subcapitata (=Pseudokirchneriella subcapitata) provides an insight into genome evolution and environmental adaptations in the Sphaeropleales.</title>
        <authorList>
            <person name="Suzuki S."/>
            <person name="Yamaguchi H."/>
            <person name="Nakajima N."/>
            <person name="Kawachi M."/>
        </authorList>
    </citation>
    <scope>NUCLEOTIDE SEQUENCE [LARGE SCALE GENOMIC DNA]</scope>
    <source>
        <strain evidence="2 3">NIES-35</strain>
    </source>
</reference>
<evidence type="ECO:0000313" key="3">
    <source>
        <dbReference type="Proteomes" id="UP000247498"/>
    </source>
</evidence>
<dbReference type="OrthoDB" id="531410at2759"/>
<dbReference type="InParanoid" id="A0A2V0PLU7"/>
<dbReference type="AlphaFoldDB" id="A0A2V0PLU7"/>
<feature type="compositionally biased region" description="Gly residues" evidence="1">
    <location>
        <begin position="84"/>
        <end position="98"/>
    </location>
</feature>
<dbReference type="EMBL" id="BDRX01000188">
    <property type="protein sequence ID" value="GBG00043.1"/>
    <property type="molecule type" value="Genomic_DNA"/>
</dbReference>
<feature type="region of interest" description="Disordered" evidence="1">
    <location>
        <begin position="77"/>
        <end position="98"/>
    </location>
</feature>
<evidence type="ECO:0000313" key="2">
    <source>
        <dbReference type="EMBL" id="GBG00043.1"/>
    </source>
</evidence>
<dbReference type="Proteomes" id="UP000247498">
    <property type="component" value="Unassembled WGS sequence"/>
</dbReference>
<accession>A0A2V0PLU7</accession>
<keyword evidence="3" id="KW-1185">Reference proteome</keyword>
<proteinExistence type="predicted"/>
<gene>
    <name evidence="2" type="ORF">Rsub_12868</name>
</gene>
<evidence type="ECO:0000256" key="1">
    <source>
        <dbReference type="SAM" id="MobiDB-lite"/>
    </source>
</evidence>